<protein>
    <recommendedName>
        <fullName evidence="3">Type II toxin-antitoxin system HicB family antitoxin</fullName>
    </recommendedName>
</protein>
<evidence type="ECO:0008006" key="3">
    <source>
        <dbReference type="Google" id="ProtNLM"/>
    </source>
</evidence>
<dbReference type="Proteomes" id="UP001501556">
    <property type="component" value="Unassembled WGS sequence"/>
</dbReference>
<dbReference type="Gene3D" id="3.30.160.250">
    <property type="match status" value="1"/>
</dbReference>
<gene>
    <name evidence="1" type="ORF">GCM10022407_37320</name>
</gene>
<dbReference type="EMBL" id="BAABDI010000036">
    <property type="protein sequence ID" value="GAA3989295.1"/>
    <property type="molecule type" value="Genomic_DNA"/>
</dbReference>
<sequence length="70" mass="8050">MTITAIIEQGEDGWLVGQLKEFPAVIDQGKTVEELKKNLMLGLEFYLEVQREQTTQDYEGRTYTQELLVA</sequence>
<organism evidence="1 2">
    <name type="scientific">Hymenobacter antarcticus</name>
    <dbReference type="NCBI Taxonomy" id="486270"/>
    <lineage>
        <taxon>Bacteria</taxon>
        <taxon>Pseudomonadati</taxon>
        <taxon>Bacteroidota</taxon>
        <taxon>Cytophagia</taxon>
        <taxon>Cytophagales</taxon>
        <taxon>Hymenobacteraceae</taxon>
        <taxon>Hymenobacter</taxon>
    </lineage>
</organism>
<reference evidence="2" key="1">
    <citation type="journal article" date="2019" name="Int. J. Syst. Evol. Microbiol.">
        <title>The Global Catalogue of Microorganisms (GCM) 10K type strain sequencing project: providing services to taxonomists for standard genome sequencing and annotation.</title>
        <authorList>
            <consortium name="The Broad Institute Genomics Platform"/>
            <consortium name="The Broad Institute Genome Sequencing Center for Infectious Disease"/>
            <person name="Wu L."/>
            <person name="Ma J."/>
        </authorList>
    </citation>
    <scope>NUCLEOTIDE SEQUENCE [LARGE SCALE GENOMIC DNA]</scope>
    <source>
        <strain evidence="2">JCM 17217</strain>
    </source>
</reference>
<accession>A0ABP7QWZ2</accession>
<evidence type="ECO:0000313" key="1">
    <source>
        <dbReference type="EMBL" id="GAA3989295.1"/>
    </source>
</evidence>
<keyword evidence="2" id="KW-1185">Reference proteome</keyword>
<name>A0ABP7QWZ2_9BACT</name>
<dbReference type="SUPFAM" id="SSF143100">
    <property type="entry name" value="TTHA1013/TTHA0281-like"/>
    <property type="match status" value="1"/>
</dbReference>
<dbReference type="RefSeq" id="WP_345126843.1">
    <property type="nucleotide sequence ID" value="NZ_BAABDI010000036.1"/>
</dbReference>
<evidence type="ECO:0000313" key="2">
    <source>
        <dbReference type="Proteomes" id="UP001501556"/>
    </source>
</evidence>
<proteinExistence type="predicted"/>
<comment type="caution">
    <text evidence="1">The sequence shown here is derived from an EMBL/GenBank/DDBJ whole genome shotgun (WGS) entry which is preliminary data.</text>
</comment>
<dbReference type="InterPro" id="IPR035069">
    <property type="entry name" value="TTHA1013/TTHA0281-like"/>
</dbReference>